<sequence length="77" mass="8905">MPHDDLEFRLLSEAVQQWYRYYEVTPDEQCSSTLCNAAIDLFNRGYRTADDVATMLIGTYVGRWATRVNMPISSTIH</sequence>
<organism evidence="1 2">
    <name type="scientific">Rhizobium grahamii</name>
    <dbReference type="NCBI Taxonomy" id="1120045"/>
    <lineage>
        <taxon>Bacteria</taxon>
        <taxon>Pseudomonadati</taxon>
        <taxon>Pseudomonadota</taxon>
        <taxon>Alphaproteobacteria</taxon>
        <taxon>Hyphomicrobiales</taxon>
        <taxon>Rhizobiaceae</taxon>
        <taxon>Rhizobium/Agrobacterium group</taxon>
        <taxon>Rhizobium</taxon>
    </lineage>
</organism>
<evidence type="ECO:0000313" key="1">
    <source>
        <dbReference type="EMBL" id="QFY63041.1"/>
    </source>
</evidence>
<geneLocation type="plasmid" evidence="1 2">
    <name>unnamed</name>
</geneLocation>
<reference evidence="1 2" key="1">
    <citation type="submission" date="2019-08" db="EMBL/GenBank/DDBJ databases">
        <title>Prosopis cineraria nodule microbiome.</title>
        <authorList>
            <person name="Ali R."/>
            <person name="Chaluvadi S.R."/>
            <person name="Wang X."/>
        </authorList>
    </citation>
    <scope>NUCLEOTIDE SEQUENCE [LARGE SCALE GENOMIC DNA]</scope>
    <source>
        <strain evidence="1 2">BG7</strain>
        <plasmid evidence="1 2">unnamed</plasmid>
    </source>
</reference>
<evidence type="ECO:0000313" key="2">
    <source>
        <dbReference type="Proteomes" id="UP000326881"/>
    </source>
</evidence>
<keyword evidence="2" id="KW-1185">Reference proteome</keyword>
<dbReference type="Proteomes" id="UP000326881">
    <property type="component" value="Plasmid unnamed"/>
</dbReference>
<name>A0A5Q0CG93_9HYPH</name>
<dbReference type="RefSeq" id="WP_153273015.1">
    <property type="nucleotide sequence ID" value="NZ_CP043499.1"/>
</dbReference>
<dbReference type="EMBL" id="CP043499">
    <property type="protein sequence ID" value="QFY63041.1"/>
    <property type="molecule type" value="Genomic_DNA"/>
</dbReference>
<proteinExistence type="predicted"/>
<dbReference type="AlphaFoldDB" id="A0A5Q0CG93"/>
<dbReference type="KEGG" id="rgr:FZ934_22235"/>
<dbReference type="OrthoDB" id="8389895at2"/>
<gene>
    <name evidence="1" type="ORF">FZ934_22235</name>
</gene>
<keyword evidence="1" id="KW-0614">Plasmid</keyword>
<accession>A0A5Q0CG93</accession>
<protein>
    <submittedName>
        <fullName evidence="1">Uncharacterized protein</fullName>
    </submittedName>
</protein>